<protein>
    <submittedName>
        <fullName evidence="2">Tetratricopeptide repeat protein</fullName>
    </submittedName>
</protein>
<feature type="repeat" description="TPR" evidence="1">
    <location>
        <begin position="322"/>
        <end position="355"/>
    </location>
</feature>
<dbReference type="EMBL" id="SBKN01000003">
    <property type="protein sequence ID" value="RXR22887.1"/>
    <property type="molecule type" value="Genomic_DNA"/>
</dbReference>
<organism evidence="2 3">
    <name type="scientific">Flavobacterium stagni</name>
    <dbReference type="NCBI Taxonomy" id="2506421"/>
    <lineage>
        <taxon>Bacteria</taxon>
        <taxon>Pseudomonadati</taxon>
        <taxon>Bacteroidota</taxon>
        <taxon>Flavobacteriia</taxon>
        <taxon>Flavobacteriales</taxon>
        <taxon>Flavobacteriaceae</taxon>
        <taxon>Flavobacterium</taxon>
    </lineage>
</organism>
<dbReference type="PROSITE" id="PS50005">
    <property type="entry name" value="TPR"/>
    <property type="match status" value="1"/>
</dbReference>
<evidence type="ECO:0000256" key="1">
    <source>
        <dbReference type="PROSITE-ProRule" id="PRU00339"/>
    </source>
</evidence>
<dbReference type="SUPFAM" id="SSF48452">
    <property type="entry name" value="TPR-like"/>
    <property type="match status" value="2"/>
</dbReference>
<proteinExistence type="predicted"/>
<evidence type="ECO:0000313" key="3">
    <source>
        <dbReference type="Proteomes" id="UP000289857"/>
    </source>
</evidence>
<dbReference type="Proteomes" id="UP000289857">
    <property type="component" value="Unassembled WGS sequence"/>
</dbReference>
<accession>A0A4Q1K9L7</accession>
<dbReference type="InterPro" id="IPR011990">
    <property type="entry name" value="TPR-like_helical_dom_sf"/>
</dbReference>
<dbReference type="SMART" id="SM00028">
    <property type="entry name" value="TPR"/>
    <property type="match status" value="3"/>
</dbReference>
<dbReference type="OrthoDB" id="1149028at2"/>
<dbReference type="InterPro" id="IPR019734">
    <property type="entry name" value="TPR_rpt"/>
</dbReference>
<name>A0A4Q1K9L7_9FLAO</name>
<dbReference type="AlphaFoldDB" id="A0A4Q1K9L7"/>
<keyword evidence="1" id="KW-0802">TPR repeat</keyword>
<sequence length="445" mass="50834">MAFYFKLKFMKIKNVILGGTLLIGLVSFAQKDELKALKKLYGKDKLKPEEVAEYKSLLTKLESLATEESDKVYTSFYKSFLPFKEILSLDPSQLQNELKRVATPVAIKELANTTKSTLDFEKKSGKKIYTDDIAEKINLIKPQLLNIAIDFGNVKKYKESAEILYSIYLLDTKVADNLYYAANYAIQAKDYESALKYFKELKDIKYTGEATQYLAKNKVTNEFETFGDKEVRDKLVALGNYTNPKEEKIPSRKGEIYRNYALILIETGKSNEAKAALAEARVENPNDTDLIIAEADVYLKMNDIAKYQSLIKEALDKNPNDHILLYNLGVTSGNNNQLAEAEKYYNQVIKIDPNYINAYLNLSDIVLRPDAKMVEEMNKLGTTAKDQKRYEALKAERQALFNKAMPILEKAYQLDPSNDIVKTNLLSVYRFLELSDKVKQLKESK</sequence>
<reference evidence="3" key="1">
    <citation type="submission" date="2019-01" db="EMBL/GenBank/DDBJ databases">
        <title>Cytophagaceae bacterium strain CAR-16.</title>
        <authorList>
            <person name="Chen W.-M."/>
        </authorList>
    </citation>
    <scope>NUCLEOTIDE SEQUENCE [LARGE SCALE GENOMIC DNA]</scope>
    <source>
        <strain evidence="3">WWJ-16</strain>
    </source>
</reference>
<comment type="caution">
    <text evidence="2">The sequence shown here is derived from an EMBL/GenBank/DDBJ whole genome shotgun (WGS) entry which is preliminary data.</text>
</comment>
<keyword evidence="3" id="KW-1185">Reference proteome</keyword>
<dbReference type="Gene3D" id="1.25.40.10">
    <property type="entry name" value="Tetratricopeptide repeat domain"/>
    <property type="match status" value="1"/>
</dbReference>
<dbReference type="Pfam" id="PF00515">
    <property type="entry name" value="TPR_1"/>
    <property type="match status" value="1"/>
</dbReference>
<evidence type="ECO:0000313" key="2">
    <source>
        <dbReference type="EMBL" id="RXR22887.1"/>
    </source>
</evidence>
<gene>
    <name evidence="2" type="ORF">EQG61_06550</name>
</gene>